<name>A0ACC3SWB9_LIPKO</name>
<dbReference type="Proteomes" id="UP001433508">
    <property type="component" value="Unassembled WGS sequence"/>
</dbReference>
<evidence type="ECO:0000313" key="2">
    <source>
        <dbReference type="Proteomes" id="UP001433508"/>
    </source>
</evidence>
<sequence>MDSPSYEEFVRRQQEQQEQHQRQQQQQQHHQQLPPLYSTSISGYLPQHAAPESQMRRDGENYLSDSPLPSYFGPYNGSSTSTAAPAAEPYAAYTAQMSSNLLGLRPQMSHNVSIAPQPPTQFSFMPPSTPSNYQSQPQSQPGTSHLVASMPMTSSQPQYRQVGLTSQPQQNYPPPQLQLDHTQFYGELNGVGHQQYAPVSPYQQPQVRTPYFTSFLNGEHAPQYLNSQTYTTYGELSGTGQGNVPSESVPQELSNAGIGALSSVSPADVPLSGVNQTDYRPVPHWPVPPITASPASDSAGVIKSEKKVTKRTAAATDAPAPKKKATKKTTASGSAAVLTATTVTQLPTVATAIDSTTGLVVQSALPPAPVPPGQNLAAEPTPLKSLPQIDVPSSISGPPPKPKELQILQEKDPVTALRLRVATAFRNLMDDMRLLTDRLVEIMLSIPEEAYGTTTEFDLREVYLSQLTVLASSTKDVWDALAESNLCLARIRNWLVYDYKSMRFDSAKPVLVALSAMPISTEQLKRVKMEKVLLFYEGKGNDACKALARKIRSRAKNVEDKDTLSEKPERSPSQETEGEDSKTVANATKKVQIPRTNPLSGFTIPKRSHATSSSTTAKVPAANNSASNPVKTERPAGNTSFFQSLQKKAAPPAKSATPKPAEEKKSVSSVQSSTPAPAAAQPRFSSLYTAFRTGPKSEDVSENSTPEPVRPRKKRKTVAWRSDADLVQVRYFESDPSERALNVSDTVHERYRNARELDISEGRAAFKKGNRIEDIEYEVEEDEKILWYNPIDIDFGKCERFSARELEKNIFRRGGSKMPESPEAVIQKERESNVLLAMYFTDTDIPASPSEPENEGDLGSNDSSAVKEIPVPQPTRLSWALTTSNGTSSFATTVSSAPPSATVTAPTQSSTAQGFATLRALLPFLAQAQTQTQPTHPQVPLSQPQQQAPDLTALAAMLQAAGGFYGTGKAAANGSAS</sequence>
<reference evidence="2" key="1">
    <citation type="journal article" date="2024" name="Front. Bioeng. Biotechnol.">
        <title>Genome-scale model development and genomic sequencing of the oleaginous clade Lipomyces.</title>
        <authorList>
            <person name="Czajka J.J."/>
            <person name="Han Y."/>
            <person name="Kim J."/>
            <person name="Mondo S.J."/>
            <person name="Hofstad B.A."/>
            <person name="Robles A."/>
            <person name="Haridas S."/>
            <person name="Riley R."/>
            <person name="LaButti K."/>
            <person name="Pangilinan J."/>
            <person name="Andreopoulos W."/>
            <person name="Lipzen A."/>
            <person name="Yan J."/>
            <person name="Wang M."/>
            <person name="Ng V."/>
            <person name="Grigoriev I.V."/>
            <person name="Spatafora J.W."/>
            <person name="Magnuson J.K."/>
            <person name="Baker S.E."/>
            <person name="Pomraning K.R."/>
        </authorList>
    </citation>
    <scope>NUCLEOTIDE SEQUENCE [LARGE SCALE GENOMIC DNA]</scope>
    <source>
        <strain evidence="2">CBS 7786</strain>
    </source>
</reference>
<dbReference type="EMBL" id="MU971401">
    <property type="protein sequence ID" value="KAK9235907.1"/>
    <property type="molecule type" value="Genomic_DNA"/>
</dbReference>
<keyword evidence="2" id="KW-1185">Reference proteome</keyword>
<gene>
    <name evidence="1" type="ORF">V1525DRAFT_434261</name>
</gene>
<protein>
    <submittedName>
        <fullName evidence="1">Uncharacterized protein</fullName>
    </submittedName>
</protein>
<organism evidence="1 2">
    <name type="scientific">Lipomyces kononenkoae</name>
    <name type="common">Yeast</name>
    <dbReference type="NCBI Taxonomy" id="34357"/>
    <lineage>
        <taxon>Eukaryota</taxon>
        <taxon>Fungi</taxon>
        <taxon>Dikarya</taxon>
        <taxon>Ascomycota</taxon>
        <taxon>Saccharomycotina</taxon>
        <taxon>Lipomycetes</taxon>
        <taxon>Lipomycetales</taxon>
        <taxon>Lipomycetaceae</taxon>
        <taxon>Lipomyces</taxon>
    </lineage>
</organism>
<comment type="caution">
    <text evidence="1">The sequence shown here is derived from an EMBL/GenBank/DDBJ whole genome shotgun (WGS) entry which is preliminary data.</text>
</comment>
<accession>A0ACC3SWB9</accession>
<evidence type="ECO:0000313" key="1">
    <source>
        <dbReference type="EMBL" id="KAK9235907.1"/>
    </source>
</evidence>
<proteinExistence type="predicted"/>